<feature type="region of interest" description="Disordered" evidence="2">
    <location>
        <begin position="48"/>
        <end position="92"/>
    </location>
</feature>
<proteinExistence type="predicted"/>
<dbReference type="EMBL" id="NBSK02000005">
    <property type="protein sequence ID" value="KAJ0205235.1"/>
    <property type="molecule type" value="Genomic_DNA"/>
</dbReference>
<feature type="compositionally biased region" description="Basic and acidic residues" evidence="2">
    <location>
        <begin position="216"/>
        <end position="233"/>
    </location>
</feature>
<sequence length="254" mass="28769">MDPLVPLGLLSNSKHLSATPSSSYFKTHTHTHSLSFVHHSSRFSSIMPTVQSPITGNPLVRPKTGRQPLKPIRSPSNVHPPPSGNTYQKPNLKHGWIEISEDSNKENPNQNEKRNITSNLDPNLSSICAVSVAAAPVQIEEFEVSLAEELNAIREKMERLRSDREKTEKMLRDRELMMETKMKELDQRGEIQKALEIEVDRLYRLNELRSLCNATEEEKVRSLREKEKTKPDKPQGGNAEETEEEKVTSPCGLL</sequence>
<evidence type="ECO:0000256" key="1">
    <source>
        <dbReference type="SAM" id="Coils"/>
    </source>
</evidence>
<protein>
    <submittedName>
        <fullName evidence="3">Uncharacterized protein</fullName>
    </submittedName>
</protein>
<dbReference type="PANTHER" id="PTHR36790">
    <property type="entry name" value="MYELIN TRANSCRIPTION FACTOR"/>
    <property type="match status" value="1"/>
</dbReference>
<evidence type="ECO:0000313" key="4">
    <source>
        <dbReference type="Proteomes" id="UP000235145"/>
    </source>
</evidence>
<feature type="region of interest" description="Disordered" evidence="2">
    <location>
        <begin position="216"/>
        <end position="254"/>
    </location>
</feature>
<accession>A0A9R1VFJ9</accession>
<comment type="caution">
    <text evidence="3">The sequence shown here is derived from an EMBL/GenBank/DDBJ whole genome shotgun (WGS) entry which is preliminary data.</text>
</comment>
<gene>
    <name evidence="3" type="ORF">LSAT_V11C500283880</name>
</gene>
<keyword evidence="4" id="KW-1185">Reference proteome</keyword>
<evidence type="ECO:0000313" key="3">
    <source>
        <dbReference type="EMBL" id="KAJ0205235.1"/>
    </source>
</evidence>
<dbReference type="PANTHER" id="PTHR36790:SF1">
    <property type="entry name" value="MYELIN TRANSCRIPTION FACTOR"/>
    <property type="match status" value="1"/>
</dbReference>
<dbReference type="Proteomes" id="UP000235145">
    <property type="component" value="Unassembled WGS sequence"/>
</dbReference>
<dbReference type="AlphaFoldDB" id="A0A9R1VFJ9"/>
<evidence type="ECO:0000256" key="2">
    <source>
        <dbReference type="SAM" id="MobiDB-lite"/>
    </source>
</evidence>
<keyword evidence="1" id="KW-0175">Coiled coil</keyword>
<organism evidence="3 4">
    <name type="scientific">Lactuca sativa</name>
    <name type="common">Garden lettuce</name>
    <dbReference type="NCBI Taxonomy" id="4236"/>
    <lineage>
        <taxon>Eukaryota</taxon>
        <taxon>Viridiplantae</taxon>
        <taxon>Streptophyta</taxon>
        <taxon>Embryophyta</taxon>
        <taxon>Tracheophyta</taxon>
        <taxon>Spermatophyta</taxon>
        <taxon>Magnoliopsida</taxon>
        <taxon>eudicotyledons</taxon>
        <taxon>Gunneridae</taxon>
        <taxon>Pentapetalae</taxon>
        <taxon>asterids</taxon>
        <taxon>campanulids</taxon>
        <taxon>Asterales</taxon>
        <taxon>Asteraceae</taxon>
        <taxon>Cichorioideae</taxon>
        <taxon>Cichorieae</taxon>
        <taxon>Lactucinae</taxon>
        <taxon>Lactuca</taxon>
    </lineage>
</organism>
<reference evidence="3 4" key="1">
    <citation type="journal article" date="2017" name="Nat. Commun.">
        <title>Genome assembly with in vitro proximity ligation data and whole-genome triplication in lettuce.</title>
        <authorList>
            <person name="Reyes-Chin-Wo S."/>
            <person name="Wang Z."/>
            <person name="Yang X."/>
            <person name="Kozik A."/>
            <person name="Arikit S."/>
            <person name="Song C."/>
            <person name="Xia L."/>
            <person name="Froenicke L."/>
            <person name="Lavelle D.O."/>
            <person name="Truco M.J."/>
            <person name="Xia R."/>
            <person name="Zhu S."/>
            <person name="Xu C."/>
            <person name="Xu H."/>
            <person name="Xu X."/>
            <person name="Cox K."/>
            <person name="Korf I."/>
            <person name="Meyers B.C."/>
            <person name="Michelmore R.W."/>
        </authorList>
    </citation>
    <scope>NUCLEOTIDE SEQUENCE [LARGE SCALE GENOMIC DNA]</scope>
    <source>
        <strain evidence="4">cv. Salinas</strain>
        <tissue evidence="3">Seedlings</tissue>
    </source>
</reference>
<name>A0A9R1VFJ9_LACSA</name>
<feature type="coiled-coil region" evidence="1">
    <location>
        <begin position="139"/>
        <end position="170"/>
    </location>
</feature>